<comment type="caution">
    <text evidence="1">The sequence shown here is derived from an EMBL/GenBank/DDBJ whole genome shotgun (WGS) entry which is preliminary data.</text>
</comment>
<proteinExistence type="predicted"/>
<name>A0A8H3L4Z4_9GLOM</name>
<reference evidence="1" key="1">
    <citation type="submission" date="2019-10" db="EMBL/GenBank/DDBJ databases">
        <title>Conservation and host-specific expression of non-tandemly repeated heterogenous ribosome RNA gene in arbuscular mycorrhizal fungi.</title>
        <authorList>
            <person name="Maeda T."/>
            <person name="Kobayashi Y."/>
            <person name="Nakagawa T."/>
            <person name="Ezawa T."/>
            <person name="Yamaguchi K."/>
            <person name="Bino T."/>
            <person name="Nishimoto Y."/>
            <person name="Shigenobu S."/>
            <person name="Kawaguchi M."/>
        </authorList>
    </citation>
    <scope>NUCLEOTIDE SEQUENCE</scope>
    <source>
        <strain evidence="1">HR1</strain>
    </source>
</reference>
<dbReference type="AlphaFoldDB" id="A0A8H3L4Z4"/>
<dbReference type="EMBL" id="BLAL01000043">
    <property type="protein sequence ID" value="GES79335.1"/>
    <property type="molecule type" value="Genomic_DNA"/>
</dbReference>
<dbReference type="Proteomes" id="UP000615446">
    <property type="component" value="Unassembled WGS sequence"/>
</dbReference>
<organism evidence="1 2">
    <name type="scientific">Rhizophagus clarus</name>
    <dbReference type="NCBI Taxonomy" id="94130"/>
    <lineage>
        <taxon>Eukaryota</taxon>
        <taxon>Fungi</taxon>
        <taxon>Fungi incertae sedis</taxon>
        <taxon>Mucoromycota</taxon>
        <taxon>Glomeromycotina</taxon>
        <taxon>Glomeromycetes</taxon>
        <taxon>Glomerales</taxon>
        <taxon>Glomeraceae</taxon>
        <taxon>Rhizophagus</taxon>
    </lineage>
</organism>
<gene>
    <name evidence="1" type="ORF">RCL2_000663900</name>
</gene>
<evidence type="ECO:0000313" key="2">
    <source>
        <dbReference type="Proteomes" id="UP000615446"/>
    </source>
</evidence>
<accession>A0A8H3L4Z4</accession>
<sequence>MDNSLTSILRHPLQCPEGNDSTDKIHIDDHQGATCFDSGLVKLSTSLVWQKLHLLDIKREHKLRVDFKREIKIVA</sequence>
<evidence type="ECO:0000313" key="1">
    <source>
        <dbReference type="EMBL" id="GES79335.1"/>
    </source>
</evidence>
<protein>
    <submittedName>
        <fullName evidence="1">Uncharacterized protein</fullName>
    </submittedName>
</protein>